<keyword evidence="1" id="KW-0812">Transmembrane</keyword>
<feature type="transmembrane region" description="Helical" evidence="1">
    <location>
        <begin position="46"/>
        <end position="64"/>
    </location>
</feature>
<dbReference type="EMBL" id="PKOZ01000001">
    <property type="protein sequence ID" value="PQD97190.1"/>
    <property type="molecule type" value="Genomic_DNA"/>
</dbReference>
<comment type="caution">
    <text evidence="2">The sequence shown here is derived from an EMBL/GenBank/DDBJ whole genome shotgun (WGS) entry which is preliminary data.</text>
</comment>
<evidence type="ECO:0000313" key="3">
    <source>
        <dbReference type="Proteomes" id="UP000239663"/>
    </source>
</evidence>
<protein>
    <submittedName>
        <fullName evidence="2">Uncharacterized protein</fullName>
    </submittedName>
</protein>
<dbReference type="Proteomes" id="UP000239663">
    <property type="component" value="Unassembled WGS sequence"/>
</dbReference>
<feature type="transmembrane region" description="Helical" evidence="1">
    <location>
        <begin position="76"/>
        <end position="95"/>
    </location>
</feature>
<keyword evidence="1" id="KW-1133">Transmembrane helix</keyword>
<keyword evidence="3" id="KW-1185">Reference proteome</keyword>
<dbReference type="RefSeq" id="WP_104848285.1">
    <property type="nucleotide sequence ID" value="NZ_PKOZ01000001.1"/>
</dbReference>
<organism evidence="2 3">
    <name type="scientific">Pradoshia eiseniae</name>
    <dbReference type="NCBI Taxonomy" id="2064768"/>
    <lineage>
        <taxon>Bacteria</taxon>
        <taxon>Bacillati</taxon>
        <taxon>Bacillota</taxon>
        <taxon>Bacilli</taxon>
        <taxon>Bacillales</taxon>
        <taxon>Bacillaceae</taxon>
        <taxon>Pradoshia</taxon>
    </lineage>
</organism>
<feature type="transmembrane region" description="Helical" evidence="1">
    <location>
        <begin position="101"/>
        <end position="119"/>
    </location>
</feature>
<name>A0A2S7N5G5_9BACI</name>
<accession>A0A2S7N5G5</accession>
<gene>
    <name evidence="2" type="ORF">CYL18_04780</name>
</gene>
<reference evidence="2 3" key="1">
    <citation type="submission" date="2017-12" db="EMBL/GenBank/DDBJ databases">
        <title>Taxonomic description and draft genome of Pradoshia cofamensis Gen. nov., sp. nov., a thermotolerant bacillale isolated from anterior gut of earthworm Eisenia fetida.</title>
        <authorList>
            <person name="Saha T."/>
            <person name="Chakraborty R."/>
        </authorList>
    </citation>
    <scope>NUCLEOTIDE SEQUENCE [LARGE SCALE GENOMIC DNA]</scope>
    <source>
        <strain evidence="2 3">EAG3</strain>
    </source>
</reference>
<feature type="transmembrane region" description="Helical" evidence="1">
    <location>
        <begin position="12"/>
        <end position="34"/>
    </location>
</feature>
<evidence type="ECO:0000313" key="2">
    <source>
        <dbReference type="EMBL" id="PQD97190.1"/>
    </source>
</evidence>
<proteinExistence type="predicted"/>
<sequence length="127" mass="14249">MNVLRVFGIKVFLSLLIILINLLALPIAIYLLFAYSPGTVISNWDITLSVAFLLVCNIITLQLIVSKGNWKNKNRYAGFALAFLQIIACCLYMSLHTLTAYILFAATIILSLILLIKTVRKKDPAFR</sequence>
<keyword evidence="1" id="KW-0472">Membrane</keyword>
<dbReference type="AlphaFoldDB" id="A0A2S7N5G5"/>
<dbReference type="OrthoDB" id="9951316at2"/>
<evidence type="ECO:0000256" key="1">
    <source>
        <dbReference type="SAM" id="Phobius"/>
    </source>
</evidence>